<evidence type="ECO:0000256" key="2">
    <source>
        <dbReference type="SAM" id="Phobius"/>
    </source>
</evidence>
<keyword evidence="3" id="KW-0732">Signal</keyword>
<evidence type="ECO:0008006" key="6">
    <source>
        <dbReference type="Google" id="ProtNLM"/>
    </source>
</evidence>
<dbReference type="Proteomes" id="UP001383192">
    <property type="component" value="Unassembled WGS sequence"/>
</dbReference>
<feature type="signal peptide" evidence="3">
    <location>
        <begin position="1"/>
        <end position="29"/>
    </location>
</feature>
<comment type="caution">
    <text evidence="4">The sequence shown here is derived from an EMBL/GenBank/DDBJ whole genome shotgun (WGS) entry which is preliminary data.</text>
</comment>
<evidence type="ECO:0000313" key="5">
    <source>
        <dbReference type="Proteomes" id="UP001383192"/>
    </source>
</evidence>
<keyword evidence="2" id="KW-0472">Membrane</keyword>
<evidence type="ECO:0000256" key="1">
    <source>
        <dbReference type="SAM" id="MobiDB-lite"/>
    </source>
</evidence>
<gene>
    <name evidence="4" type="ORF">VNI00_008844</name>
</gene>
<evidence type="ECO:0000256" key="3">
    <source>
        <dbReference type="SAM" id="SignalP"/>
    </source>
</evidence>
<feature type="region of interest" description="Disordered" evidence="1">
    <location>
        <begin position="417"/>
        <end position="445"/>
    </location>
</feature>
<feature type="compositionally biased region" description="Pro residues" evidence="1">
    <location>
        <begin position="423"/>
        <end position="437"/>
    </location>
</feature>
<protein>
    <recommendedName>
        <fullName evidence="6">Glycoside hydrolase family 76 protein</fullName>
    </recommendedName>
</protein>
<dbReference type="GO" id="GO:0005975">
    <property type="term" value="P:carbohydrate metabolic process"/>
    <property type="evidence" value="ECO:0007669"/>
    <property type="project" value="InterPro"/>
</dbReference>
<name>A0AAW0CRK3_9AGAR</name>
<feature type="region of interest" description="Disordered" evidence="1">
    <location>
        <begin position="499"/>
        <end position="532"/>
    </location>
</feature>
<dbReference type="SUPFAM" id="SSF48208">
    <property type="entry name" value="Six-hairpin glycosidases"/>
    <property type="match status" value="1"/>
</dbReference>
<feature type="transmembrane region" description="Helical" evidence="2">
    <location>
        <begin position="451"/>
        <end position="473"/>
    </location>
</feature>
<dbReference type="EMBL" id="JAYKXP010000031">
    <property type="protein sequence ID" value="KAK7041879.1"/>
    <property type="molecule type" value="Genomic_DNA"/>
</dbReference>
<dbReference type="InterPro" id="IPR008928">
    <property type="entry name" value="6-hairpin_glycosidase_sf"/>
</dbReference>
<dbReference type="AlphaFoldDB" id="A0AAW0CRK3"/>
<organism evidence="4 5">
    <name type="scientific">Paramarasmius palmivorus</name>
    <dbReference type="NCBI Taxonomy" id="297713"/>
    <lineage>
        <taxon>Eukaryota</taxon>
        <taxon>Fungi</taxon>
        <taxon>Dikarya</taxon>
        <taxon>Basidiomycota</taxon>
        <taxon>Agaricomycotina</taxon>
        <taxon>Agaricomycetes</taxon>
        <taxon>Agaricomycetidae</taxon>
        <taxon>Agaricales</taxon>
        <taxon>Marasmiineae</taxon>
        <taxon>Marasmiaceae</taxon>
        <taxon>Paramarasmius</taxon>
    </lineage>
</organism>
<accession>A0AAW0CRK3</accession>
<proteinExistence type="predicted"/>
<keyword evidence="5" id="KW-1185">Reference proteome</keyword>
<feature type="compositionally biased region" description="Pro residues" evidence="1">
    <location>
        <begin position="522"/>
        <end position="532"/>
    </location>
</feature>
<feature type="chain" id="PRO_5043485879" description="Glycoside hydrolase family 76 protein" evidence="3">
    <location>
        <begin position="30"/>
        <end position="532"/>
    </location>
</feature>
<dbReference type="CDD" id="cd12087">
    <property type="entry name" value="TM_EGFR-like"/>
    <property type="match status" value="1"/>
</dbReference>
<keyword evidence="2" id="KW-1133">Transmembrane helix</keyword>
<evidence type="ECO:0000313" key="4">
    <source>
        <dbReference type="EMBL" id="KAK7041879.1"/>
    </source>
</evidence>
<reference evidence="4 5" key="1">
    <citation type="submission" date="2024-01" db="EMBL/GenBank/DDBJ databases">
        <title>A draft genome for a cacao thread blight-causing isolate of Paramarasmius palmivorus.</title>
        <authorList>
            <person name="Baruah I.K."/>
            <person name="Bukari Y."/>
            <person name="Amoako-Attah I."/>
            <person name="Meinhardt L.W."/>
            <person name="Bailey B.A."/>
            <person name="Cohen S.P."/>
        </authorList>
    </citation>
    <scope>NUCLEOTIDE SEQUENCE [LARGE SCALE GENOMIC DNA]</scope>
    <source>
        <strain evidence="4 5">GH-12</strain>
    </source>
</reference>
<keyword evidence="2" id="KW-0812">Transmembrane</keyword>
<sequence length="532" mass="58842">MSSSLAPQLRGNIMSMMICLAVLWHVVNSADAPIAIPSSWRKPTINLTMEDRIDFAIEALDKAYIEPIPEGCEVDLHTLLIEFDIAVNQTRYKDKVFHYFANVPSSKVSHNALPNMSIKDPHMFARHPMERMLDPLYGYAAALAHVAYKPESQIFLNIAMEIWKSNNNRVLSSSGFPRAVFQNTSNAKIKLIIDTLDEHRNCTNAHEFGNALVVDVSGGLIHNPTLGDMVTSENARFFRLSGVLAEITGDNQYLNAAQQSAKLFLSRLYTNDSLFWWAVWVDTQNPCKTLIDERKEPWNMGLTSSIVASSDYPEWHEPSGQGVLMLKDKQWSGADFARGLATILARKKLFNPALSTYVEAYLAVQYNALLDLATFTGTNIYGNSWIGPPNMTYSAVDQLAAARVLIAGININSQLDTQRPPEAEVPPKIPPKIPPKSRPVGSSGTNHTGKIVGGVLGGLFLIALAVVGSLFIIRRLRRQRSLISQVSPRNPLIPIPYVQQSEKRRGKQHMDGSLPQAGPSAEVPPPAYTSSR</sequence>